<reference evidence="6" key="1">
    <citation type="submission" date="2020-01" db="EMBL/GenBank/DDBJ databases">
        <title>Development of genomics and gene disruption for Polysphondylium violaceum indicates a role for the polyketide synthase stlB in stalk morphogenesis.</title>
        <authorList>
            <person name="Narita B."/>
            <person name="Kawabe Y."/>
            <person name="Kin K."/>
            <person name="Saito T."/>
            <person name="Gibbs R."/>
            <person name="Kuspa A."/>
            <person name="Muzny D."/>
            <person name="Queller D."/>
            <person name="Richards S."/>
            <person name="Strassman J."/>
            <person name="Sucgang R."/>
            <person name="Worley K."/>
            <person name="Schaap P."/>
        </authorList>
    </citation>
    <scope>NUCLEOTIDE SEQUENCE</scope>
    <source>
        <strain evidence="6">QSvi11</strain>
    </source>
</reference>
<dbReference type="SUPFAM" id="SSF55120">
    <property type="entry name" value="Pseudouridine synthase"/>
    <property type="match status" value="2"/>
</dbReference>
<dbReference type="Gene3D" id="3.30.2350.10">
    <property type="entry name" value="Pseudouridine synthase"/>
    <property type="match status" value="2"/>
</dbReference>
<dbReference type="GO" id="GO:0003723">
    <property type="term" value="F:RNA binding"/>
    <property type="evidence" value="ECO:0007669"/>
    <property type="project" value="UniProtKB-KW"/>
</dbReference>
<feature type="region of interest" description="Disordered" evidence="4">
    <location>
        <begin position="522"/>
        <end position="610"/>
    </location>
</feature>
<feature type="compositionally biased region" description="Polar residues" evidence="4">
    <location>
        <begin position="557"/>
        <end position="569"/>
    </location>
</feature>
<feature type="region of interest" description="Disordered" evidence="4">
    <location>
        <begin position="86"/>
        <end position="112"/>
    </location>
</feature>
<dbReference type="OrthoDB" id="418349at2759"/>
<dbReference type="Gene3D" id="3.10.290.10">
    <property type="entry name" value="RNA-binding S4 domain"/>
    <property type="match status" value="1"/>
</dbReference>
<evidence type="ECO:0000313" key="6">
    <source>
        <dbReference type="EMBL" id="KAF2076606.1"/>
    </source>
</evidence>
<name>A0A8J4UVI2_9MYCE</name>
<dbReference type="InterPro" id="IPR036986">
    <property type="entry name" value="S4_RNA-bd_sf"/>
</dbReference>
<accession>A0A8J4UVI2</accession>
<feature type="compositionally biased region" description="Acidic residues" evidence="4">
    <location>
        <begin position="375"/>
        <end position="421"/>
    </location>
</feature>
<evidence type="ECO:0000313" key="7">
    <source>
        <dbReference type="Proteomes" id="UP000695562"/>
    </source>
</evidence>
<evidence type="ECO:0000256" key="2">
    <source>
        <dbReference type="ARBA" id="ARBA00023235"/>
    </source>
</evidence>
<dbReference type="InterPro" id="IPR006145">
    <property type="entry name" value="PsdUridine_synth_RsuA/RluA"/>
</dbReference>
<dbReference type="EMBL" id="AJWJ01000055">
    <property type="protein sequence ID" value="KAF2076606.1"/>
    <property type="molecule type" value="Genomic_DNA"/>
</dbReference>
<feature type="compositionally biased region" description="Basic residues" evidence="4">
    <location>
        <begin position="354"/>
        <end position="364"/>
    </location>
</feature>
<feature type="compositionally biased region" description="Low complexity" evidence="4">
    <location>
        <begin position="532"/>
        <end position="556"/>
    </location>
</feature>
<dbReference type="InterPro" id="IPR020103">
    <property type="entry name" value="PsdUridine_synth_cat_dom_sf"/>
</dbReference>
<protein>
    <recommendedName>
        <fullName evidence="5">Pseudouridine synthase RsuA/RluA-like domain-containing protein</fullName>
    </recommendedName>
</protein>
<dbReference type="SUPFAM" id="SSF55174">
    <property type="entry name" value="Alpha-L RNA-binding motif"/>
    <property type="match status" value="1"/>
</dbReference>
<comment type="caution">
    <text evidence="6">The sequence shown here is derived from an EMBL/GenBank/DDBJ whole genome shotgun (WGS) entry which is preliminary data.</text>
</comment>
<evidence type="ECO:0000256" key="3">
    <source>
        <dbReference type="PROSITE-ProRule" id="PRU00182"/>
    </source>
</evidence>
<dbReference type="PANTHER" id="PTHR21600">
    <property type="entry name" value="MITOCHONDRIAL RNA PSEUDOURIDINE SYNTHASE"/>
    <property type="match status" value="1"/>
</dbReference>
<feature type="compositionally biased region" description="Basic and acidic residues" evidence="4">
    <location>
        <begin position="594"/>
        <end position="610"/>
    </location>
</feature>
<dbReference type="GO" id="GO:0009982">
    <property type="term" value="F:pseudouridine synthase activity"/>
    <property type="evidence" value="ECO:0007669"/>
    <property type="project" value="InterPro"/>
</dbReference>
<proteinExistence type="inferred from homology"/>
<keyword evidence="3" id="KW-0694">RNA-binding</keyword>
<evidence type="ECO:0000256" key="1">
    <source>
        <dbReference type="ARBA" id="ARBA00010876"/>
    </source>
</evidence>
<dbReference type="PROSITE" id="PS50889">
    <property type="entry name" value="S4"/>
    <property type="match status" value="1"/>
</dbReference>
<evidence type="ECO:0000256" key="4">
    <source>
        <dbReference type="SAM" id="MobiDB-lite"/>
    </source>
</evidence>
<dbReference type="InterPro" id="IPR006224">
    <property type="entry name" value="PsdUridine_synth_RluA-like_CS"/>
</dbReference>
<dbReference type="GO" id="GO:0000455">
    <property type="term" value="P:enzyme-directed rRNA pseudouridine synthesis"/>
    <property type="evidence" value="ECO:0007669"/>
    <property type="project" value="TreeGrafter"/>
</dbReference>
<feature type="region of interest" description="Disordered" evidence="4">
    <location>
        <begin position="338"/>
        <end position="421"/>
    </location>
</feature>
<feature type="compositionally biased region" description="Low complexity" evidence="4">
    <location>
        <begin position="96"/>
        <end position="107"/>
    </location>
</feature>
<comment type="similarity">
    <text evidence="1">Belongs to the pseudouridine synthase RluA family.</text>
</comment>
<dbReference type="InterPro" id="IPR050188">
    <property type="entry name" value="RluA_PseudoU_synthase"/>
</dbReference>
<dbReference type="AlphaFoldDB" id="A0A8J4UVI2"/>
<dbReference type="PANTHER" id="PTHR21600:SF86">
    <property type="entry name" value="PSEUDOURIDINE SYNTHASE RSUA_RLUA-LIKE DOMAIN-CONTAINING PROTEIN"/>
    <property type="match status" value="1"/>
</dbReference>
<dbReference type="Proteomes" id="UP000695562">
    <property type="component" value="Unassembled WGS sequence"/>
</dbReference>
<evidence type="ECO:0000259" key="5">
    <source>
        <dbReference type="Pfam" id="PF00849"/>
    </source>
</evidence>
<dbReference type="CDD" id="cd02869">
    <property type="entry name" value="PseudoU_synth_RluA_like"/>
    <property type="match status" value="1"/>
</dbReference>
<dbReference type="Pfam" id="PF00849">
    <property type="entry name" value="PseudoU_synth_2"/>
    <property type="match status" value="1"/>
</dbReference>
<sequence length="610" mass="68682">MYTLEIIVPKQHVPEKFDKFISSSRVVVVETGELVKLSKSSVPKIVTSKSVSVNGALLKDKSIKVRPGDHIIIKIANIDPYKVQNQNEQKSKPVHHQQQQQSQPQKSNVDTAAPAPTELKLVATDIPLNILYEDEYISVINKPAGMLVHPVQHSTTLSSTSTAAIQNSNKENQTHTLVNALIHRYGLENLSTCGGADRPGIVHRLDKDTAGILIIAKNDDVHEKVKKLIEDHTNSMINTVNEYGVSTTDPTRKKPKITIQKKYHCLVLGRVRTNHGFISKPIKRHPNDINKMIVDEEGKESITEYKVLKVWDNLDLKVYDQTKNRNLSTNSTKNEILSEYDNVPMMSQSMSSSKNKKKAQKKKTFNSMSLLSVDSDSEDEDKEDEEDQDESEDEEEESSEEESESESESEQEESDSDNDYDQDIKDLIQKTKRIGFNSFTLLEVTLHTGRTHQIRVHMAHEGHPIIGDPIYSSKSKQFMVPYLLLASMNIVFKHPIDATIKEFSIEHPEHIKSFIDSLNKEEKEKENRQLKSASSSTISSSNSSSSSAKPSKQSINKPSSKLPTTQASSKHPLPPPQSSKTRSTAQSRKGSSVMKKEDELDKEFLEFYKK</sequence>
<organism evidence="6 7">
    <name type="scientific">Polysphondylium violaceum</name>
    <dbReference type="NCBI Taxonomy" id="133409"/>
    <lineage>
        <taxon>Eukaryota</taxon>
        <taxon>Amoebozoa</taxon>
        <taxon>Evosea</taxon>
        <taxon>Eumycetozoa</taxon>
        <taxon>Dictyostelia</taxon>
        <taxon>Dictyosteliales</taxon>
        <taxon>Dictyosteliaceae</taxon>
        <taxon>Polysphondylium</taxon>
    </lineage>
</organism>
<dbReference type="PROSITE" id="PS01129">
    <property type="entry name" value="PSI_RLU"/>
    <property type="match status" value="1"/>
</dbReference>
<feature type="compositionally biased region" description="Polar residues" evidence="4">
    <location>
        <begin position="578"/>
        <end position="590"/>
    </location>
</feature>
<keyword evidence="7" id="KW-1185">Reference proteome</keyword>
<keyword evidence="2" id="KW-0413">Isomerase</keyword>
<gene>
    <name evidence="6" type="ORF">CYY_002092</name>
</gene>
<feature type="domain" description="Pseudouridine synthase RsuA/RluA-like" evidence="5">
    <location>
        <begin position="137"/>
        <end position="460"/>
    </location>
</feature>